<dbReference type="Pfam" id="PF17921">
    <property type="entry name" value="Integrase_H2C2"/>
    <property type="match status" value="1"/>
</dbReference>
<feature type="domain" description="Integrase catalytic" evidence="3">
    <location>
        <begin position="74"/>
        <end position="228"/>
    </location>
</feature>
<dbReference type="SUPFAM" id="SSF53098">
    <property type="entry name" value="Ribonuclease H-like"/>
    <property type="match status" value="1"/>
</dbReference>
<keyword evidence="5" id="KW-1185">Reference proteome</keyword>
<dbReference type="InterPro" id="IPR012337">
    <property type="entry name" value="RNaseH-like_sf"/>
</dbReference>
<feature type="region of interest" description="Disordered" evidence="2">
    <location>
        <begin position="357"/>
        <end position="427"/>
    </location>
</feature>
<feature type="region of interest" description="Disordered" evidence="2">
    <location>
        <begin position="238"/>
        <end position="258"/>
    </location>
</feature>
<dbReference type="InterPro" id="IPR001584">
    <property type="entry name" value="Integrase_cat-core"/>
</dbReference>
<dbReference type="PROSITE" id="PS50994">
    <property type="entry name" value="INTEGRASE"/>
    <property type="match status" value="1"/>
</dbReference>
<dbReference type="PANTHER" id="PTHR37984">
    <property type="entry name" value="PROTEIN CBG26694"/>
    <property type="match status" value="1"/>
</dbReference>
<gene>
    <name evidence="4" type="ORF">JYU34_000842</name>
</gene>
<feature type="compositionally biased region" description="Low complexity" evidence="2">
    <location>
        <begin position="243"/>
        <end position="253"/>
    </location>
</feature>
<evidence type="ECO:0000256" key="2">
    <source>
        <dbReference type="SAM" id="MobiDB-lite"/>
    </source>
</evidence>
<feature type="compositionally biased region" description="Polar residues" evidence="2">
    <location>
        <begin position="373"/>
        <end position="389"/>
    </location>
</feature>
<evidence type="ECO:0000259" key="3">
    <source>
        <dbReference type="PROSITE" id="PS50994"/>
    </source>
</evidence>
<reference evidence="4 5" key="1">
    <citation type="submission" date="2021-06" db="EMBL/GenBank/DDBJ databases">
        <title>A haploid diamondback moth (Plutella xylostella L.) genome assembly resolves 31 chromosomes and identifies a diamide resistance mutation.</title>
        <authorList>
            <person name="Ward C.M."/>
            <person name="Perry K.D."/>
            <person name="Baker G."/>
            <person name="Powis K."/>
            <person name="Heckel D.G."/>
            <person name="Baxter S.W."/>
        </authorList>
    </citation>
    <scope>NUCLEOTIDE SEQUENCE [LARGE SCALE GENOMIC DNA]</scope>
    <source>
        <strain evidence="4 5">LV</strain>
        <tissue evidence="4">Single pupa</tissue>
    </source>
</reference>
<comment type="caution">
    <text evidence="4">The sequence shown here is derived from an EMBL/GenBank/DDBJ whole genome shotgun (WGS) entry which is preliminary data.</text>
</comment>
<evidence type="ECO:0000313" key="4">
    <source>
        <dbReference type="EMBL" id="KAG7313682.1"/>
    </source>
</evidence>
<protein>
    <recommendedName>
        <fullName evidence="1">RNA-directed DNA polymerase</fullName>
        <ecNumber evidence="1">2.7.7.49</ecNumber>
    </recommendedName>
</protein>
<dbReference type="Gene3D" id="3.30.420.10">
    <property type="entry name" value="Ribonuclease H-like superfamily/Ribonuclease H"/>
    <property type="match status" value="1"/>
</dbReference>
<dbReference type="PANTHER" id="PTHR37984:SF5">
    <property type="entry name" value="PROTEIN NYNRIN-LIKE"/>
    <property type="match status" value="1"/>
</dbReference>
<proteinExistence type="predicted"/>
<dbReference type="Pfam" id="PF00665">
    <property type="entry name" value="rve"/>
    <property type="match status" value="1"/>
</dbReference>
<dbReference type="InterPro" id="IPR050951">
    <property type="entry name" value="Retrovirus_Pol_polyprotein"/>
</dbReference>
<evidence type="ECO:0000256" key="1">
    <source>
        <dbReference type="ARBA" id="ARBA00012493"/>
    </source>
</evidence>
<dbReference type="EC" id="2.7.7.49" evidence="1"/>
<dbReference type="InterPro" id="IPR036397">
    <property type="entry name" value="RNaseH_sf"/>
</dbReference>
<name>A0ABQ7R8P2_PLUXY</name>
<evidence type="ECO:0000313" key="5">
    <source>
        <dbReference type="Proteomes" id="UP000823941"/>
    </source>
</evidence>
<dbReference type="InterPro" id="IPR041588">
    <property type="entry name" value="Integrase_H2C2"/>
</dbReference>
<dbReference type="Proteomes" id="UP000823941">
    <property type="component" value="Chromosome 1"/>
</dbReference>
<feature type="compositionally biased region" description="Acidic residues" evidence="2">
    <location>
        <begin position="402"/>
        <end position="419"/>
    </location>
</feature>
<accession>A0ABQ7R8P2</accession>
<organism evidence="4 5">
    <name type="scientific">Plutella xylostella</name>
    <name type="common">Diamondback moth</name>
    <name type="synonym">Plutella maculipennis</name>
    <dbReference type="NCBI Taxonomy" id="51655"/>
    <lineage>
        <taxon>Eukaryota</taxon>
        <taxon>Metazoa</taxon>
        <taxon>Ecdysozoa</taxon>
        <taxon>Arthropoda</taxon>
        <taxon>Hexapoda</taxon>
        <taxon>Insecta</taxon>
        <taxon>Pterygota</taxon>
        <taxon>Neoptera</taxon>
        <taxon>Endopterygota</taxon>
        <taxon>Lepidoptera</taxon>
        <taxon>Glossata</taxon>
        <taxon>Ditrysia</taxon>
        <taxon>Yponomeutoidea</taxon>
        <taxon>Plutellidae</taxon>
        <taxon>Plutella</taxon>
    </lineage>
</organism>
<dbReference type="Gene3D" id="1.10.340.70">
    <property type="match status" value="1"/>
</dbReference>
<dbReference type="EMBL" id="JAHIBW010000001">
    <property type="protein sequence ID" value="KAG7313682.1"/>
    <property type="molecule type" value="Genomic_DNA"/>
</dbReference>
<sequence>MRGHKVVIPNSLQDSVLAELHKSHLGIVKCKAEARSRFWFPGIDKAIDKMIASCDVCLQLRATPARAPLAVWTYPPHPFYRIHIDFLGPINNETYLVIVDAYSKWVEAIRMSTVSTAAVILKLQQFMSTFGVCHTLVSDNAMTFVSQEFEAFCAANGISHLTSPTYHPASNGQAESFVKIIKKGIKSSILSNDSKPINLKIMKYLFDYRNSIHTTTGLSPAELVFGRKLRSRLDLIAPPAPPVTSSSPPSALSDHVRKQQCLQSESYNGHNEQTYGEGKIVLYKKPIANKQHRWTKAVVIKRIGNVIYLIKDLVTSVTLKKHKNQLLMYNGTDNSCDSQTGMPTIDIEDIVTPQSATLEPAREPPPPATECTSPSVTAETQSASGTPPETHSVVADSNLRSDDDEEFQEAIDSESEPDTAVEGRRVGGRVLRAIPKVNYKPYM</sequence>